<organism evidence="1 2">
    <name type="scientific">Sphagnum troendelagicum</name>
    <dbReference type="NCBI Taxonomy" id="128251"/>
    <lineage>
        <taxon>Eukaryota</taxon>
        <taxon>Viridiplantae</taxon>
        <taxon>Streptophyta</taxon>
        <taxon>Embryophyta</taxon>
        <taxon>Bryophyta</taxon>
        <taxon>Sphagnophytina</taxon>
        <taxon>Sphagnopsida</taxon>
        <taxon>Sphagnales</taxon>
        <taxon>Sphagnaceae</taxon>
        <taxon>Sphagnum</taxon>
    </lineage>
</organism>
<gene>
    <name evidence="1" type="ORF">CSSPTR1EN2_LOCUS3852</name>
</gene>
<dbReference type="EMBL" id="OZ019903">
    <property type="protein sequence ID" value="CAK9197193.1"/>
    <property type="molecule type" value="Genomic_DNA"/>
</dbReference>
<sequence>MPPDGGIILPENVQMKPFFPKSKLDAKLSFRVLGRTVKFNSLPSGHTNLHRRHPGLKKNFLKGVVIVKVHSASFRPEVIENEATEDVQWLPGVGEAAGVIREESWGIIFVLHGGFTEENKRPIECEVAGSIRPRFVRKLSKRAEPCGIREDNVEDIPRHLRYTLCIGEGSP</sequence>
<protein>
    <submittedName>
        <fullName evidence="1">Uncharacterized protein</fullName>
    </submittedName>
</protein>
<evidence type="ECO:0000313" key="1">
    <source>
        <dbReference type="EMBL" id="CAK9197193.1"/>
    </source>
</evidence>
<proteinExistence type="predicted"/>
<dbReference type="Proteomes" id="UP001497512">
    <property type="component" value="Chromosome 11"/>
</dbReference>
<keyword evidence="2" id="KW-1185">Reference proteome</keyword>
<accession>A0ABP0TJ06</accession>
<reference evidence="1" key="1">
    <citation type="submission" date="2024-02" db="EMBL/GenBank/DDBJ databases">
        <authorList>
            <consortium name="ELIXIR-Norway"/>
            <consortium name="Elixir Norway"/>
        </authorList>
    </citation>
    <scope>NUCLEOTIDE SEQUENCE</scope>
</reference>
<name>A0ABP0TJ06_9BRYO</name>
<evidence type="ECO:0000313" key="2">
    <source>
        <dbReference type="Proteomes" id="UP001497512"/>
    </source>
</evidence>